<keyword evidence="3" id="KW-1185">Reference proteome</keyword>
<keyword evidence="1" id="KW-0812">Transmembrane</keyword>
<dbReference type="Proteomes" id="UP000479114">
    <property type="component" value="Chromosome"/>
</dbReference>
<dbReference type="KEGG" id="prz:GZH47_25415"/>
<accession>A0A6C0P5M7</accession>
<protein>
    <submittedName>
        <fullName evidence="2">Uncharacterized protein</fullName>
    </submittedName>
</protein>
<sequence length="131" mass="15003">MANKRRWSIAAAGVLVIVLFASIYYYVERGNNSYTSITMFMNVEKKEYDIEPGRYLKMWVTGSNSSDSSQSKLKYKVMIKDSMVYNLLEEGKEYFVSLEGIKKKNQSEYTYTFNQVGHPGGTQLSGEGKME</sequence>
<evidence type="ECO:0000256" key="1">
    <source>
        <dbReference type="SAM" id="Phobius"/>
    </source>
</evidence>
<keyword evidence="1" id="KW-0472">Membrane</keyword>
<name>A0A6C0P5M7_9BACL</name>
<reference evidence="2 3" key="1">
    <citation type="submission" date="2020-02" db="EMBL/GenBank/DDBJ databases">
        <title>Paenibacillus sp. nov., isolated from rhizosphere soil of tomato.</title>
        <authorList>
            <person name="Weon H.-Y."/>
            <person name="Lee S.A."/>
        </authorList>
    </citation>
    <scope>NUCLEOTIDE SEQUENCE [LARGE SCALE GENOMIC DNA]</scope>
    <source>
        <strain evidence="2 3">14171R-81</strain>
    </source>
</reference>
<dbReference type="EMBL" id="CP048286">
    <property type="protein sequence ID" value="QHW33807.1"/>
    <property type="molecule type" value="Genomic_DNA"/>
</dbReference>
<evidence type="ECO:0000313" key="2">
    <source>
        <dbReference type="EMBL" id="QHW33807.1"/>
    </source>
</evidence>
<proteinExistence type="predicted"/>
<dbReference type="AlphaFoldDB" id="A0A6C0P5M7"/>
<feature type="transmembrane region" description="Helical" evidence="1">
    <location>
        <begin position="7"/>
        <end position="27"/>
    </location>
</feature>
<keyword evidence="1" id="KW-1133">Transmembrane helix</keyword>
<gene>
    <name evidence="2" type="ORF">GZH47_25415</name>
</gene>
<dbReference type="RefSeq" id="WP_162643805.1">
    <property type="nucleotide sequence ID" value="NZ_CP048286.1"/>
</dbReference>
<evidence type="ECO:0000313" key="3">
    <source>
        <dbReference type="Proteomes" id="UP000479114"/>
    </source>
</evidence>
<organism evidence="2 3">
    <name type="scientific">Paenibacillus rhizovicinus</name>
    <dbReference type="NCBI Taxonomy" id="2704463"/>
    <lineage>
        <taxon>Bacteria</taxon>
        <taxon>Bacillati</taxon>
        <taxon>Bacillota</taxon>
        <taxon>Bacilli</taxon>
        <taxon>Bacillales</taxon>
        <taxon>Paenibacillaceae</taxon>
        <taxon>Paenibacillus</taxon>
    </lineage>
</organism>